<dbReference type="Proteomes" id="UP000217790">
    <property type="component" value="Unassembled WGS sequence"/>
</dbReference>
<evidence type="ECO:0000313" key="1">
    <source>
        <dbReference type="EMBL" id="PBK87051.1"/>
    </source>
</evidence>
<gene>
    <name evidence="1" type="ORF">ARMGADRAFT_1086170</name>
</gene>
<organism evidence="1 2">
    <name type="scientific">Armillaria gallica</name>
    <name type="common">Bulbous honey fungus</name>
    <name type="synonym">Armillaria bulbosa</name>
    <dbReference type="NCBI Taxonomy" id="47427"/>
    <lineage>
        <taxon>Eukaryota</taxon>
        <taxon>Fungi</taxon>
        <taxon>Dikarya</taxon>
        <taxon>Basidiomycota</taxon>
        <taxon>Agaricomycotina</taxon>
        <taxon>Agaricomycetes</taxon>
        <taxon>Agaricomycetidae</taxon>
        <taxon>Agaricales</taxon>
        <taxon>Marasmiineae</taxon>
        <taxon>Physalacriaceae</taxon>
        <taxon>Armillaria</taxon>
    </lineage>
</organism>
<sequence>MFEATTKLWNDLTAGISTVLDSSGVNVRNIAVRIKDVSRFARIGAQVQDMMKILNGHGGGLEANVNYYRGDAAIISAFAYTVPPYHAPTD</sequence>
<reference evidence="2" key="1">
    <citation type="journal article" date="2017" name="Nat. Ecol. Evol.">
        <title>Genome expansion and lineage-specific genetic innovations in the forest pathogenic fungi Armillaria.</title>
        <authorList>
            <person name="Sipos G."/>
            <person name="Prasanna A.N."/>
            <person name="Walter M.C."/>
            <person name="O'Connor E."/>
            <person name="Balint B."/>
            <person name="Krizsan K."/>
            <person name="Kiss B."/>
            <person name="Hess J."/>
            <person name="Varga T."/>
            <person name="Slot J."/>
            <person name="Riley R."/>
            <person name="Boka B."/>
            <person name="Rigling D."/>
            <person name="Barry K."/>
            <person name="Lee J."/>
            <person name="Mihaltcheva S."/>
            <person name="LaButti K."/>
            <person name="Lipzen A."/>
            <person name="Waldron R."/>
            <person name="Moloney N.M."/>
            <person name="Sperisen C."/>
            <person name="Kredics L."/>
            <person name="Vagvoelgyi C."/>
            <person name="Patrignani A."/>
            <person name="Fitzpatrick D."/>
            <person name="Nagy I."/>
            <person name="Doyle S."/>
            <person name="Anderson J.B."/>
            <person name="Grigoriev I.V."/>
            <person name="Gueldener U."/>
            <person name="Muensterkoetter M."/>
            <person name="Nagy L.G."/>
        </authorList>
    </citation>
    <scope>NUCLEOTIDE SEQUENCE [LARGE SCALE GENOMIC DNA]</scope>
    <source>
        <strain evidence="2">Ar21-2</strain>
    </source>
</reference>
<dbReference type="EMBL" id="KZ293681">
    <property type="protein sequence ID" value="PBK87051.1"/>
    <property type="molecule type" value="Genomic_DNA"/>
</dbReference>
<evidence type="ECO:0000313" key="2">
    <source>
        <dbReference type="Proteomes" id="UP000217790"/>
    </source>
</evidence>
<protein>
    <submittedName>
        <fullName evidence="1">Uncharacterized protein</fullName>
    </submittedName>
</protein>
<name>A0A2H3CVJ1_ARMGA</name>
<dbReference type="AlphaFoldDB" id="A0A2H3CVJ1"/>
<accession>A0A2H3CVJ1</accession>
<dbReference type="InParanoid" id="A0A2H3CVJ1"/>
<proteinExistence type="predicted"/>
<keyword evidence="2" id="KW-1185">Reference proteome</keyword>